<keyword evidence="1" id="KW-0812">Transmembrane</keyword>
<evidence type="ECO:0000256" key="1">
    <source>
        <dbReference type="SAM" id="Phobius"/>
    </source>
</evidence>
<dbReference type="RefSeq" id="WP_058668449.1">
    <property type="nucleotide sequence ID" value="NZ_ABTEQQ020000002.1"/>
</dbReference>
<evidence type="ECO:0000313" key="2">
    <source>
        <dbReference type="EMBL" id="MBJ9869399.1"/>
    </source>
</evidence>
<dbReference type="EMBL" id="RKIT01000002">
    <property type="protein sequence ID" value="RSC15590.1"/>
    <property type="molecule type" value="Genomic_DNA"/>
</dbReference>
<reference evidence="4" key="2">
    <citation type="submission" date="2018-10" db="EMBL/GenBank/DDBJ databases">
        <title>FDA dAtabase for Regulatory Grade micrObial Sequences (FDA-ARGOS): Supporting development and validation of Infectious Disease Dx tests.</title>
        <authorList>
            <person name="Goldberg B."/>
            <person name="Campos J."/>
            <person name="Tallon L."/>
            <person name="Sadzewicz L."/>
            <person name="Zhao X."/>
            <person name="Vavikolanu K."/>
            <person name="Mehta A."/>
            <person name="Aluvathingal J."/>
            <person name="Nadendla S."/>
            <person name="Geyer C."/>
            <person name="Nandy P."/>
            <person name="Yan Y."/>
            <person name="Sichtig H."/>
        </authorList>
    </citation>
    <scope>NUCLEOTIDE SEQUENCE [LARGE SCALE GENOMIC DNA]</scope>
    <source>
        <strain evidence="4">FDAARGOS_526</strain>
    </source>
</reference>
<sequence length="348" mass="40121">MVLQNLRNAFGSSIKAICIRCHVKYCYFIVAILLFGLSFAAKADEEVDRYPVWLPQWLWDVPEYAYLLTPENTILLRQKIYTASTLAEKVPDSKALDAAEQDATSSIARMFSTRDFTADSFISRNQLSGISLAVRIDPMFSDEAKETIKKGIDRYLEVALDPKVIEIAFNRSTNMPTPAPIKYEMEKNAPKLDELGRQIFTENYAFMARQRVQPLDTKQFTEHLRGALHVSNGDPRLLVISQYTTQIWWGSSYYNYFDNPIKNLGRDTTAQGFLYIRLNSDKLKEPTEGWNDPDFWASKIGHEILHNLGYWHPAYTSIEERDQNNKGNSWAFIYSYEKAVYDKLKGKI</sequence>
<feature type="transmembrane region" description="Helical" evidence="1">
    <location>
        <begin position="21"/>
        <end position="41"/>
    </location>
</feature>
<keyword evidence="1" id="KW-0472">Membrane</keyword>
<organism evidence="3 4">
    <name type="scientific">Citrobacter koseri</name>
    <name type="common">Citrobacter diversus</name>
    <dbReference type="NCBI Taxonomy" id="545"/>
    <lineage>
        <taxon>Bacteria</taxon>
        <taxon>Pseudomonadati</taxon>
        <taxon>Pseudomonadota</taxon>
        <taxon>Gammaproteobacteria</taxon>
        <taxon>Enterobacterales</taxon>
        <taxon>Enterobacteriaceae</taxon>
        <taxon>Citrobacter</taxon>
    </lineage>
</organism>
<reference evidence="3" key="1">
    <citation type="submission" date="2018-10" db="EMBL/GenBank/DDBJ databases">
        <title>FDA dAtabase for Regulatory Grade micrObial Sequences (FDA-ARGOS): Supporting development and validation of Infectious Disease Dx tests.</title>
        <authorList>
            <person name="Campos J."/>
            <person name="Goldberg B."/>
            <person name="Tallon L.J."/>
            <person name="Sadzewicz L."/>
            <person name="Zhao X."/>
            <person name="Vavikolanu K."/>
            <person name="Mehta A."/>
            <person name="Aluvathingal J."/>
            <person name="Nadendla S."/>
            <person name="Geyer C."/>
            <person name="Nandy P."/>
            <person name="Yan Y."/>
            <person name="Sichtig H."/>
        </authorList>
    </citation>
    <scope>NUCLEOTIDE SEQUENCE</scope>
    <source>
        <strain evidence="3">FDAARGOS_526</strain>
    </source>
</reference>
<dbReference type="Proteomes" id="UP000282299">
    <property type="component" value="Unassembled WGS sequence"/>
</dbReference>
<comment type="caution">
    <text evidence="3">The sequence shown here is derived from an EMBL/GenBank/DDBJ whole genome shotgun (WGS) entry which is preliminary data.</text>
</comment>
<protein>
    <submittedName>
        <fullName evidence="3">Uncharacterized protein</fullName>
    </submittedName>
</protein>
<dbReference type="Proteomes" id="UP000807555">
    <property type="component" value="Unassembled WGS sequence"/>
</dbReference>
<keyword evidence="1" id="KW-1133">Transmembrane helix</keyword>
<dbReference type="EMBL" id="JADVNV010000006">
    <property type="protein sequence ID" value="MBJ9869399.1"/>
    <property type="molecule type" value="Genomic_DNA"/>
</dbReference>
<reference evidence="2" key="3">
    <citation type="submission" date="2020-11" db="EMBL/GenBank/DDBJ databases">
        <title>Enhanced detection system for hospital associated transmission using whole genome sequencing surveillance.</title>
        <authorList>
            <person name="Harrison L.H."/>
            <person name="Van Tyne D."/>
            <person name="Marsh J.W."/>
            <person name="Griffith M.P."/>
            <person name="Snyder D.J."/>
            <person name="Cooper V.S."/>
            <person name="Mustapha M."/>
        </authorList>
    </citation>
    <scope>NUCLEOTIDE SEQUENCE</scope>
    <source>
        <strain evidence="2">CB00014</strain>
    </source>
</reference>
<dbReference type="AlphaFoldDB" id="A0AAQ0V3J7"/>
<accession>A0AAQ0V3J7</accession>
<evidence type="ECO:0000313" key="4">
    <source>
        <dbReference type="Proteomes" id="UP000282299"/>
    </source>
</evidence>
<evidence type="ECO:0000313" key="3">
    <source>
        <dbReference type="EMBL" id="RSC15590.1"/>
    </source>
</evidence>
<proteinExistence type="predicted"/>
<name>A0AAQ0V3J7_CITKO</name>
<gene>
    <name evidence="3" type="ORF">EGS84_00865</name>
    <name evidence="2" type="ORF">I5687_15730</name>
</gene>